<dbReference type="PANTHER" id="PTHR13789">
    <property type="entry name" value="MONOOXYGENASE"/>
    <property type="match status" value="1"/>
</dbReference>
<dbReference type="Proteomes" id="UP000073816">
    <property type="component" value="Chromosome"/>
</dbReference>
<dbReference type="KEGG" id="alm:AO498_15485"/>
<evidence type="ECO:0000313" key="5">
    <source>
        <dbReference type="EMBL" id="AMQ57855.1"/>
    </source>
</evidence>
<dbReference type="PRINTS" id="PR00420">
    <property type="entry name" value="RNGMNOXGNASE"/>
</dbReference>
<sequence length="650" mass="75190">MKVVIIGGGIAGLSIGIFLRRSNFEIIICERELATPNRGNAFLMHSEGVRILKELTYGGFTNNTFPGSIIDRFSLRRPDDSEVIFQKMEPWQCIKRKEIIEYLDSFSPDHLIKYDRNFSHFEYKDGKAIAAVFLNGEKEYGDLFIGADGGLSKVREELFGKTDFTPTEVKEVLGLLQDKDICDRYRGQLTKFQHRSKGLSFGFIPATEDKLVWYSQYDVRINDLTDALNPRSLRKFCKELLSEFPPIVQEIIEKETYQNAYIWNTRDFDLLPSFHKSNVVLIGDAAHLSLPFTSAGTTNALVDANTLINCMLNEKDLEQAFSKFYELRATEIKEQIELGRNLKKDFLNPLNKTDDDLIVPLIKKQQNLVSKLGSDRTIHVLYYTDPICSTCWAIQPQLRKLQLEYDESVKIEYKMGGLLPSWDNFDRRGIKSPADVAEHWEKVCEFYQMPINQNIWLEDPLPSSYPPSIAFKAAQLQDTDLAVMFLRRIREMVFLEKKNIIKKEFLFKAAFEVGLDAARLMRDLEGKAQLLFREDLILSDALEIDELPTLIFTNKEGLQSSIKGYVEYENLEEIIHKLEPNLTKRSYDNSPEYLFKIFPTITTKEFAFMRSEKDVESRKILEDLYSKELITRFESFAGNIWKSNFEKLNA</sequence>
<dbReference type="OrthoDB" id="9766816at2"/>
<dbReference type="Gene3D" id="1.10.472.60">
    <property type="entry name" value="putative protein disulfide isomerase domain"/>
    <property type="match status" value="1"/>
</dbReference>
<dbReference type="Gene3D" id="3.40.30.10">
    <property type="entry name" value="Glutaredoxin"/>
    <property type="match status" value="1"/>
</dbReference>
<dbReference type="InterPro" id="IPR002938">
    <property type="entry name" value="FAD-bd"/>
</dbReference>
<dbReference type="Gene3D" id="3.50.50.60">
    <property type="entry name" value="FAD/NAD(P)-binding domain"/>
    <property type="match status" value="1"/>
</dbReference>
<dbReference type="InterPro" id="IPR036249">
    <property type="entry name" value="Thioredoxin-like_sf"/>
</dbReference>
<dbReference type="AlphaFoldDB" id="A0A142ERV0"/>
<dbReference type="STRING" id="1727163.AO498_15485"/>
<dbReference type="InterPro" id="IPR050493">
    <property type="entry name" value="FAD-dep_Monooxygenase_BioMet"/>
</dbReference>
<proteinExistence type="inferred from homology"/>
<dbReference type="EMBL" id="CP012836">
    <property type="protein sequence ID" value="AMQ57855.1"/>
    <property type="molecule type" value="Genomic_DNA"/>
</dbReference>
<protein>
    <recommendedName>
        <fullName evidence="4">FAD-binding domain-containing protein</fullName>
    </recommendedName>
</protein>
<evidence type="ECO:0000256" key="3">
    <source>
        <dbReference type="ARBA" id="ARBA00023033"/>
    </source>
</evidence>
<reference evidence="6" key="1">
    <citation type="submission" date="2015-09" db="EMBL/GenBank/DDBJ databases">
        <title>Complete sequence of Algoriphagus sp. M8-2.</title>
        <authorList>
            <person name="Shintani M."/>
        </authorList>
    </citation>
    <scope>NUCLEOTIDE SEQUENCE [LARGE SCALE GENOMIC DNA]</scope>
    <source>
        <strain evidence="6">M8-2</strain>
    </source>
</reference>
<reference evidence="5 6" key="2">
    <citation type="journal article" date="2016" name="Genome Announc.">
        <title>Complete Genome Sequence of Algoriphagus sp. Strain M8-2, Isolated from a Brackish Lake.</title>
        <authorList>
            <person name="Muraguchi Y."/>
            <person name="Kushimoto K."/>
            <person name="Ohtsubo Y."/>
            <person name="Suzuki T."/>
            <person name="Dohra H."/>
            <person name="Kimbara K."/>
            <person name="Shintani M."/>
        </authorList>
    </citation>
    <scope>NUCLEOTIDE SEQUENCE [LARGE SCALE GENOMIC DNA]</scope>
    <source>
        <strain evidence="5 6">M8-2</strain>
    </source>
</reference>
<feature type="domain" description="FAD-binding" evidence="4">
    <location>
        <begin position="2"/>
        <end position="308"/>
    </location>
</feature>
<keyword evidence="6" id="KW-1185">Reference proteome</keyword>
<dbReference type="GO" id="GO:0004497">
    <property type="term" value="F:monooxygenase activity"/>
    <property type="evidence" value="ECO:0007669"/>
    <property type="project" value="UniProtKB-KW"/>
</dbReference>
<evidence type="ECO:0000256" key="2">
    <source>
        <dbReference type="ARBA" id="ARBA00023002"/>
    </source>
</evidence>
<evidence type="ECO:0000256" key="1">
    <source>
        <dbReference type="ARBA" id="ARBA00007801"/>
    </source>
</evidence>
<evidence type="ECO:0000313" key="6">
    <source>
        <dbReference type="Proteomes" id="UP000073816"/>
    </source>
</evidence>
<keyword evidence="2" id="KW-0560">Oxidoreductase</keyword>
<dbReference type="GO" id="GO:0071949">
    <property type="term" value="F:FAD binding"/>
    <property type="evidence" value="ECO:0007669"/>
    <property type="project" value="InterPro"/>
</dbReference>
<dbReference type="RefSeq" id="WP_067549679.1">
    <property type="nucleotide sequence ID" value="NZ_CP012836.1"/>
</dbReference>
<dbReference type="CDD" id="cd03025">
    <property type="entry name" value="DsbA_FrnE_like"/>
    <property type="match status" value="1"/>
</dbReference>
<dbReference type="Pfam" id="PF13743">
    <property type="entry name" value="Thioredoxin_5"/>
    <property type="match status" value="1"/>
</dbReference>
<dbReference type="PANTHER" id="PTHR13789:SF309">
    <property type="entry name" value="PUTATIVE (AFU_ORTHOLOGUE AFUA_6G14510)-RELATED"/>
    <property type="match status" value="1"/>
</dbReference>
<dbReference type="SUPFAM" id="SSF51905">
    <property type="entry name" value="FAD/NAD(P)-binding domain"/>
    <property type="match status" value="1"/>
</dbReference>
<dbReference type="SUPFAM" id="SSF52833">
    <property type="entry name" value="Thioredoxin-like"/>
    <property type="match status" value="1"/>
</dbReference>
<dbReference type="PATRIC" id="fig|1727163.4.peg.3249"/>
<keyword evidence="3" id="KW-0503">Monooxygenase</keyword>
<gene>
    <name evidence="5" type="ORF">AO498_15485</name>
</gene>
<organism evidence="5 6">
    <name type="scientific">Algoriphagus sanaruensis</name>
    <dbReference type="NCBI Taxonomy" id="1727163"/>
    <lineage>
        <taxon>Bacteria</taxon>
        <taxon>Pseudomonadati</taxon>
        <taxon>Bacteroidota</taxon>
        <taxon>Cytophagia</taxon>
        <taxon>Cytophagales</taxon>
        <taxon>Cyclobacteriaceae</taxon>
        <taxon>Algoriphagus</taxon>
    </lineage>
</organism>
<dbReference type="Pfam" id="PF01494">
    <property type="entry name" value="FAD_binding_3"/>
    <property type="match status" value="1"/>
</dbReference>
<dbReference type="InterPro" id="IPR036188">
    <property type="entry name" value="FAD/NAD-bd_sf"/>
</dbReference>
<name>A0A142ERV0_9BACT</name>
<evidence type="ECO:0000259" key="4">
    <source>
        <dbReference type="Pfam" id="PF01494"/>
    </source>
</evidence>
<comment type="similarity">
    <text evidence="1">Belongs to the PheA/TfdB FAD monooxygenase family.</text>
</comment>
<accession>A0A142ERV0</accession>